<proteinExistence type="predicted"/>
<dbReference type="Gene3D" id="3.40.33.10">
    <property type="entry name" value="CAP"/>
    <property type="match status" value="1"/>
</dbReference>
<keyword evidence="6" id="KW-1185">Reference proteome</keyword>
<dbReference type="InterPro" id="IPR035940">
    <property type="entry name" value="CAP_sf"/>
</dbReference>
<dbReference type="PANTHER" id="PTHR31157">
    <property type="entry name" value="SCP DOMAIN-CONTAINING PROTEIN"/>
    <property type="match status" value="1"/>
</dbReference>
<feature type="domain" description="SCP" evidence="3">
    <location>
        <begin position="232"/>
        <end position="348"/>
    </location>
</feature>
<feature type="domain" description="Apple" evidence="4">
    <location>
        <begin position="40"/>
        <end position="82"/>
    </location>
</feature>
<dbReference type="CDD" id="cd05379">
    <property type="entry name" value="CAP_bacterial"/>
    <property type="match status" value="1"/>
</dbReference>
<dbReference type="OMA" id="QGRVMWQ"/>
<feature type="chain" id="PRO_5006015089" evidence="2">
    <location>
        <begin position="19"/>
        <end position="351"/>
    </location>
</feature>
<dbReference type="PANTHER" id="PTHR31157:SF1">
    <property type="entry name" value="SCP DOMAIN-CONTAINING PROTEIN"/>
    <property type="match status" value="1"/>
</dbReference>
<evidence type="ECO:0000256" key="1">
    <source>
        <dbReference type="SAM" id="MobiDB-lite"/>
    </source>
</evidence>
<sequence length="351" mass="37969">MFHIRACLLFTIVVAVESVDSSSAFRIGSQGRVMWQDDCDLYGNDIKSIRGIPDICGDQCVGNSECTHWSWTHFDGGTCWLKSGKSATVSMLRGSNCGYVIDRFTCSDSITTGKQSTEQNAVEKTYTSGQVTPGSGLTWHSWSSFSNFGSQNIAPKTGFTFEAPAPPSFQTEQTDPTPKTPAPPSFQTEQTDQTPEAPAYPTSQTEQTDLTPQTSSDNGLTSAQSSEMLGSLNSYRAQNGLAALTIDSQLTAAALVHSKDQASQCAMSHDGSDGSKPWDRIKAAGYDWSVVAENVAAGQASVQEVMTAWWNSPGHRENILKNDVTNVGFAFVSTTSCSEFKTYWTQEFGAR</sequence>
<dbReference type="GeneID" id="36407935"/>
<dbReference type="AlphaFoldDB" id="A0A0N7L5W6"/>
<dbReference type="SUPFAM" id="SSF55797">
    <property type="entry name" value="PR-1-like"/>
    <property type="match status" value="1"/>
</dbReference>
<evidence type="ECO:0000259" key="3">
    <source>
        <dbReference type="Pfam" id="PF00188"/>
    </source>
</evidence>
<dbReference type="STRING" id="4781.A0A0N7L5W6"/>
<dbReference type="RefSeq" id="XP_024578988.1">
    <property type="nucleotide sequence ID" value="XM_024728519.1"/>
</dbReference>
<dbReference type="EMBL" id="CCYD01000645">
    <property type="protein sequence ID" value="CEG42619.1"/>
    <property type="molecule type" value="Genomic_DNA"/>
</dbReference>
<dbReference type="Proteomes" id="UP000054928">
    <property type="component" value="Unassembled WGS sequence"/>
</dbReference>
<dbReference type="OrthoDB" id="568194at2759"/>
<organism evidence="5 6">
    <name type="scientific">Plasmopara halstedii</name>
    <name type="common">Downy mildew of sunflower</name>
    <dbReference type="NCBI Taxonomy" id="4781"/>
    <lineage>
        <taxon>Eukaryota</taxon>
        <taxon>Sar</taxon>
        <taxon>Stramenopiles</taxon>
        <taxon>Oomycota</taxon>
        <taxon>Peronosporomycetes</taxon>
        <taxon>Peronosporales</taxon>
        <taxon>Peronosporaceae</taxon>
        <taxon>Plasmopara</taxon>
    </lineage>
</organism>
<feature type="compositionally biased region" description="Polar residues" evidence="1">
    <location>
        <begin position="168"/>
        <end position="177"/>
    </location>
</feature>
<accession>A0A0N7L5W6</accession>
<feature type="compositionally biased region" description="Polar residues" evidence="1">
    <location>
        <begin position="185"/>
        <end position="194"/>
    </location>
</feature>
<dbReference type="Gene3D" id="3.50.4.10">
    <property type="entry name" value="Hepatocyte Growth Factor"/>
    <property type="match status" value="1"/>
</dbReference>
<protein>
    <submittedName>
        <fullName evidence="5">CAP domain</fullName>
    </submittedName>
</protein>
<name>A0A0N7L5W6_PLAHL</name>
<evidence type="ECO:0000313" key="6">
    <source>
        <dbReference type="Proteomes" id="UP000054928"/>
    </source>
</evidence>
<evidence type="ECO:0000259" key="4">
    <source>
        <dbReference type="Pfam" id="PF14295"/>
    </source>
</evidence>
<dbReference type="InterPro" id="IPR003609">
    <property type="entry name" value="Pan_app"/>
</dbReference>
<evidence type="ECO:0000256" key="2">
    <source>
        <dbReference type="SAM" id="SignalP"/>
    </source>
</evidence>
<evidence type="ECO:0000313" key="5">
    <source>
        <dbReference type="EMBL" id="CEG42619.1"/>
    </source>
</evidence>
<keyword evidence="2" id="KW-0732">Signal</keyword>
<feature type="signal peptide" evidence="2">
    <location>
        <begin position="1"/>
        <end position="18"/>
    </location>
</feature>
<reference evidence="6" key="1">
    <citation type="submission" date="2014-09" db="EMBL/GenBank/DDBJ databases">
        <authorList>
            <person name="Sharma Rahul"/>
            <person name="Thines Marco"/>
        </authorList>
    </citation>
    <scope>NUCLEOTIDE SEQUENCE [LARGE SCALE GENOMIC DNA]</scope>
</reference>
<dbReference type="Pfam" id="PF00188">
    <property type="entry name" value="CAP"/>
    <property type="match status" value="1"/>
</dbReference>
<dbReference type="Pfam" id="PF14295">
    <property type="entry name" value="PAN_4"/>
    <property type="match status" value="1"/>
</dbReference>
<feature type="region of interest" description="Disordered" evidence="1">
    <location>
        <begin position="156"/>
        <end position="224"/>
    </location>
</feature>
<feature type="compositionally biased region" description="Polar residues" evidence="1">
    <location>
        <begin position="201"/>
        <end position="224"/>
    </location>
</feature>
<dbReference type="InterPro" id="IPR014044">
    <property type="entry name" value="CAP_dom"/>
</dbReference>